<dbReference type="Proteomes" id="UP001367676">
    <property type="component" value="Unassembled WGS sequence"/>
</dbReference>
<sequence>MMSFPPLFVNSPELPFLSPTRRGIYKRPSAGWSDTSYTILPSSNTLLAVVQGGELEFRAMPLGHSGILILWDPPTPEEARYYKYMKVDYHATGENPFEEKSYFSKAEELDMGESNYYSESNKFDIKVGHYKLNSLRNELLKEDTSYEITLSAGYFDEPKKFTLRAKTNKKNNAPPEKPYFKWSFMKIPFHTSIKVTWIPCGEERNCRGKEAGAHFAVRYKFRLDYSIQAVQANSQVDKPAFTFTHYLDKASCSYTVHWYPCTKKLDCTNMNPGSSFELTVE</sequence>
<gene>
    <name evidence="1" type="ORF">V9T40_006010</name>
</gene>
<protein>
    <submittedName>
        <fullName evidence="1">Uncharacterized protein</fullName>
    </submittedName>
</protein>
<organism evidence="1 2">
    <name type="scientific">Parthenolecanium corni</name>
    <dbReference type="NCBI Taxonomy" id="536013"/>
    <lineage>
        <taxon>Eukaryota</taxon>
        <taxon>Metazoa</taxon>
        <taxon>Ecdysozoa</taxon>
        <taxon>Arthropoda</taxon>
        <taxon>Hexapoda</taxon>
        <taxon>Insecta</taxon>
        <taxon>Pterygota</taxon>
        <taxon>Neoptera</taxon>
        <taxon>Paraneoptera</taxon>
        <taxon>Hemiptera</taxon>
        <taxon>Sternorrhyncha</taxon>
        <taxon>Coccoidea</taxon>
        <taxon>Coccidae</taxon>
        <taxon>Parthenolecanium</taxon>
    </lineage>
</organism>
<dbReference type="AlphaFoldDB" id="A0AAN9TT47"/>
<proteinExistence type="predicted"/>
<comment type="caution">
    <text evidence="1">The sequence shown here is derived from an EMBL/GenBank/DDBJ whole genome shotgun (WGS) entry which is preliminary data.</text>
</comment>
<name>A0AAN9TT47_9HEMI</name>
<evidence type="ECO:0000313" key="2">
    <source>
        <dbReference type="Proteomes" id="UP001367676"/>
    </source>
</evidence>
<keyword evidence="2" id="KW-1185">Reference proteome</keyword>
<accession>A0AAN9TT47</accession>
<dbReference type="EMBL" id="JBBCAQ010000003">
    <property type="protein sequence ID" value="KAK7604824.1"/>
    <property type="molecule type" value="Genomic_DNA"/>
</dbReference>
<evidence type="ECO:0000313" key="1">
    <source>
        <dbReference type="EMBL" id="KAK7604824.1"/>
    </source>
</evidence>
<reference evidence="1 2" key="1">
    <citation type="submission" date="2024-03" db="EMBL/GenBank/DDBJ databases">
        <title>Adaptation during the transition from Ophiocordyceps entomopathogen to insect associate is accompanied by gene loss and intensified selection.</title>
        <authorList>
            <person name="Ward C.M."/>
            <person name="Onetto C.A."/>
            <person name="Borneman A.R."/>
        </authorList>
    </citation>
    <scope>NUCLEOTIDE SEQUENCE [LARGE SCALE GENOMIC DNA]</scope>
    <source>
        <strain evidence="1">AWRI1</strain>
        <tissue evidence="1">Single Adult Female</tissue>
    </source>
</reference>